<evidence type="ECO:0000313" key="3">
    <source>
        <dbReference type="Proteomes" id="UP000575083"/>
    </source>
</evidence>
<protein>
    <submittedName>
        <fullName evidence="2">Uncharacterized protein</fullName>
    </submittedName>
</protein>
<evidence type="ECO:0000256" key="1">
    <source>
        <dbReference type="SAM" id="MobiDB-lite"/>
    </source>
</evidence>
<dbReference type="EMBL" id="JACHLK010000016">
    <property type="protein sequence ID" value="MBB6563002.1"/>
    <property type="molecule type" value="Genomic_DNA"/>
</dbReference>
<gene>
    <name evidence="2" type="ORF">HNP48_005719</name>
</gene>
<accession>A0A7X0PK40</accession>
<name>A0A7X0PK40_9BURK</name>
<feature type="compositionally biased region" description="Basic and acidic residues" evidence="1">
    <location>
        <begin position="21"/>
        <end position="31"/>
    </location>
</feature>
<organism evidence="2 3">
    <name type="scientific">Acidovorax soli</name>
    <dbReference type="NCBI Taxonomy" id="592050"/>
    <lineage>
        <taxon>Bacteria</taxon>
        <taxon>Pseudomonadati</taxon>
        <taxon>Pseudomonadota</taxon>
        <taxon>Betaproteobacteria</taxon>
        <taxon>Burkholderiales</taxon>
        <taxon>Comamonadaceae</taxon>
        <taxon>Acidovorax</taxon>
    </lineage>
</organism>
<keyword evidence="3" id="KW-1185">Reference proteome</keyword>
<reference evidence="2 3" key="1">
    <citation type="submission" date="2020-08" db="EMBL/GenBank/DDBJ databases">
        <title>Functional genomics of gut bacteria from endangered species of beetles.</title>
        <authorList>
            <person name="Carlos-Shanley C."/>
        </authorList>
    </citation>
    <scope>NUCLEOTIDE SEQUENCE [LARGE SCALE GENOMIC DNA]</scope>
    <source>
        <strain evidence="2 3">S00198</strain>
    </source>
</reference>
<dbReference type="AlphaFoldDB" id="A0A7X0PK40"/>
<feature type="region of interest" description="Disordered" evidence="1">
    <location>
        <begin position="70"/>
        <end position="95"/>
    </location>
</feature>
<evidence type="ECO:0000313" key="2">
    <source>
        <dbReference type="EMBL" id="MBB6563002.1"/>
    </source>
</evidence>
<feature type="compositionally biased region" description="Basic and acidic residues" evidence="1">
    <location>
        <begin position="1"/>
        <end position="10"/>
    </location>
</feature>
<dbReference type="Proteomes" id="UP000575083">
    <property type="component" value="Unassembled WGS sequence"/>
</dbReference>
<feature type="region of interest" description="Disordered" evidence="1">
    <location>
        <begin position="1"/>
        <end position="43"/>
    </location>
</feature>
<sequence length="219" mass="24297">MKGGSRDVRPAAHLPSFASSKEGRPRKDDPAARVPHRPVGRWGQPAMLGPGVCRRTRCVLRTPLKQLRQARQRGACPSARAHPRPCASRHGQKGVDTNTGHCFARPCGASLRFDVGSAERITDPRRSCESSSRVVPAPTPSGCAEKRRSWGGCMCRRAHALRHLARRCCLTGAASQRQRREFIDVHPRFEHRRLPVAKRRDADSGALFLCLLSFCAKRK</sequence>
<comment type="caution">
    <text evidence="2">The sequence shown here is derived from an EMBL/GenBank/DDBJ whole genome shotgun (WGS) entry which is preliminary data.</text>
</comment>
<proteinExistence type="predicted"/>